<name>A0ABY4HL64_9FLAO</name>
<dbReference type="EMBL" id="CP090145">
    <property type="protein sequence ID" value="UOX33597.1"/>
    <property type="molecule type" value="Genomic_DNA"/>
</dbReference>
<organism evidence="1 2">
    <name type="scientific">Flavobacterium sediminilitoris</name>
    <dbReference type="NCBI Taxonomy" id="2024526"/>
    <lineage>
        <taxon>Bacteria</taxon>
        <taxon>Pseudomonadati</taxon>
        <taxon>Bacteroidota</taxon>
        <taxon>Flavobacteriia</taxon>
        <taxon>Flavobacteriales</taxon>
        <taxon>Flavobacteriaceae</taxon>
        <taxon>Flavobacterium</taxon>
    </lineage>
</organism>
<protein>
    <recommendedName>
        <fullName evidence="3">DUF4375 domain-containing protein</fullName>
    </recommendedName>
</protein>
<keyword evidence="2" id="KW-1185">Reference proteome</keyword>
<reference evidence="1" key="2">
    <citation type="submission" date="2022-04" db="EMBL/GenBank/DDBJ databases">
        <title>Complete Genome Sequence of Flavobacterium sediminilitoris YSM-43, Isolated from a Tidal Sediment.</title>
        <authorList>
            <person name="Lee P.A."/>
        </authorList>
    </citation>
    <scope>NUCLEOTIDE SEQUENCE</scope>
    <source>
        <strain evidence="1">YSM-43</strain>
    </source>
</reference>
<dbReference type="RefSeq" id="WP_246916163.1">
    <property type="nucleotide sequence ID" value="NZ_CP090145.1"/>
</dbReference>
<evidence type="ECO:0000313" key="2">
    <source>
        <dbReference type="Proteomes" id="UP000830454"/>
    </source>
</evidence>
<evidence type="ECO:0000313" key="1">
    <source>
        <dbReference type="EMBL" id="UOX33597.1"/>
    </source>
</evidence>
<gene>
    <name evidence="1" type="ORF">LXD69_16380</name>
</gene>
<proteinExistence type="predicted"/>
<evidence type="ECO:0008006" key="3">
    <source>
        <dbReference type="Google" id="ProtNLM"/>
    </source>
</evidence>
<reference evidence="1" key="1">
    <citation type="submission" date="2021-12" db="EMBL/GenBank/DDBJ databases">
        <authorList>
            <person name="Cha I.-T."/>
            <person name="Lee K.-E."/>
            <person name="Park S.-J."/>
        </authorList>
    </citation>
    <scope>NUCLEOTIDE SEQUENCE</scope>
    <source>
        <strain evidence="1">YSM-43</strain>
    </source>
</reference>
<accession>A0ABY4HL64</accession>
<sequence length="170" mass="19863">MTPKEILDKINIAKPKLPNNEVLALIAFKWNNDELDTWDGGFDLNEKTRSNIIELLIPNFIIKDNDYLEILRFLLKQEIENCNESESFLVTLQTCYDSLADYKHLEDIPLLLAANNDTSFDANCALSKDRLFYNGYNNVMNYLKSNKDIDENIIEQIEYYADSFKYKNNN</sequence>
<dbReference type="Proteomes" id="UP000830454">
    <property type="component" value="Chromosome"/>
</dbReference>